<dbReference type="RefSeq" id="WP_284257877.1">
    <property type="nucleotide sequence ID" value="NZ_BSOS01000058.1"/>
</dbReference>
<keyword evidence="1" id="KW-1133">Transmembrane helix</keyword>
<evidence type="ECO:0000256" key="1">
    <source>
        <dbReference type="SAM" id="Phobius"/>
    </source>
</evidence>
<feature type="transmembrane region" description="Helical" evidence="1">
    <location>
        <begin position="131"/>
        <end position="156"/>
    </location>
</feature>
<protein>
    <recommendedName>
        <fullName evidence="4">DUF4386 domain-containing protein</fullName>
    </recommendedName>
</protein>
<dbReference type="Proteomes" id="UP001156641">
    <property type="component" value="Unassembled WGS sequence"/>
</dbReference>
<accession>A0ABQ6A767</accession>
<dbReference type="EMBL" id="BSOS01000058">
    <property type="protein sequence ID" value="GLR67153.1"/>
    <property type="molecule type" value="Genomic_DNA"/>
</dbReference>
<sequence length="231" mass="25922">MVTRIDKAGALGGFLFLGFFFIGFWPLAHFLPPQTPMDDAASISAMYQGNTDGIRLAMVCLCFGAMFYIPYIVTMANFIRRMEGGAGFLTLCELAGGITGSLFLFIPAMIWELAAFRPDRSIELTQFTNDAGWLFLIAAVPPFILQTMPLGVAILIDKSQPHLFPRWFAWLTFGLELTYLPGMAAYFYKSGPFAWSGLFPYWVPFTTYGFWIAATSWIMFRSVNVIIRETA</sequence>
<name>A0ABQ6A767_9PROT</name>
<feature type="transmembrane region" description="Helical" evidence="1">
    <location>
        <begin position="86"/>
        <end position="111"/>
    </location>
</feature>
<comment type="caution">
    <text evidence="2">The sequence shown here is derived from an EMBL/GenBank/DDBJ whole genome shotgun (WGS) entry which is preliminary data.</text>
</comment>
<gene>
    <name evidence="2" type="ORF">GCM10010909_18340</name>
</gene>
<evidence type="ECO:0008006" key="4">
    <source>
        <dbReference type="Google" id="ProtNLM"/>
    </source>
</evidence>
<evidence type="ECO:0000313" key="3">
    <source>
        <dbReference type="Proteomes" id="UP001156641"/>
    </source>
</evidence>
<feature type="transmembrane region" description="Helical" evidence="1">
    <location>
        <begin position="208"/>
        <end position="227"/>
    </location>
</feature>
<organism evidence="2 3">
    <name type="scientific">Acidocella aquatica</name>
    <dbReference type="NCBI Taxonomy" id="1922313"/>
    <lineage>
        <taxon>Bacteria</taxon>
        <taxon>Pseudomonadati</taxon>
        <taxon>Pseudomonadota</taxon>
        <taxon>Alphaproteobacteria</taxon>
        <taxon>Acetobacterales</taxon>
        <taxon>Acidocellaceae</taxon>
        <taxon>Acidocella</taxon>
    </lineage>
</organism>
<feature type="transmembrane region" description="Helical" evidence="1">
    <location>
        <begin position="9"/>
        <end position="28"/>
    </location>
</feature>
<reference evidence="3" key="1">
    <citation type="journal article" date="2019" name="Int. J. Syst. Evol. Microbiol.">
        <title>The Global Catalogue of Microorganisms (GCM) 10K type strain sequencing project: providing services to taxonomists for standard genome sequencing and annotation.</title>
        <authorList>
            <consortium name="The Broad Institute Genomics Platform"/>
            <consortium name="The Broad Institute Genome Sequencing Center for Infectious Disease"/>
            <person name="Wu L."/>
            <person name="Ma J."/>
        </authorList>
    </citation>
    <scope>NUCLEOTIDE SEQUENCE [LARGE SCALE GENOMIC DNA]</scope>
    <source>
        <strain evidence="3">NBRC 112502</strain>
    </source>
</reference>
<keyword evidence="1" id="KW-0812">Transmembrane</keyword>
<proteinExistence type="predicted"/>
<keyword evidence="3" id="KW-1185">Reference proteome</keyword>
<feature type="transmembrane region" description="Helical" evidence="1">
    <location>
        <begin position="54"/>
        <end position="74"/>
    </location>
</feature>
<feature type="transmembrane region" description="Helical" evidence="1">
    <location>
        <begin position="168"/>
        <end position="188"/>
    </location>
</feature>
<keyword evidence="1" id="KW-0472">Membrane</keyword>
<evidence type="ECO:0000313" key="2">
    <source>
        <dbReference type="EMBL" id="GLR67153.1"/>
    </source>
</evidence>